<feature type="transmembrane region" description="Helical" evidence="1">
    <location>
        <begin position="86"/>
        <end position="105"/>
    </location>
</feature>
<evidence type="ECO:0000313" key="3">
    <source>
        <dbReference type="Proteomes" id="UP001524478"/>
    </source>
</evidence>
<keyword evidence="1" id="KW-0472">Membrane</keyword>
<reference evidence="2 3" key="1">
    <citation type="submission" date="2022-06" db="EMBL/GenBank/DDBJ databases">
        <title>Isolation of gut microbiota from human fecal samples.</title>
        <authorList>
            <person name="Pamer E.G."/>
            <person name="Barat B."/>
            <person name="Waligurski E."/>
            <person name="Medina S."/>
            <person name="Paddock L."/>
            <person name="Mostad J."/>
        </authorList>
    </citation>
    <scope>NUCLEOTIDE SEQUENCE [LARGE SCALE GENOMIC DNA]</scope>
    <source>
        <strain evidence="2 3">DFI.7.95</strain>
    </source>
</reference>
<feature type="transmembrane region" description="Helical" evidence="1">
    <location>
        <begin position="228"/>
        <end position="248"/>
    </location>
</feature>
<name>A0ABT1SFT4_9FIRM</name>
<accession>A0ABT1SFT4</accession>
<dbReference type="Proteomes" id="UP001524478">
    <property type="component" value="Unassembled WGS sequence"/>
</dbReference>
<organism evidence="2 3">
    <name type="scientific">Tissierella carlieri</name>
    <dbReference type="NCBI Taxonomy" id="689904"/>
    <lineage>
        <taxon>Bacteria</taxon>
        <taxon>Bacillati</taxon>
        <taxon>Bacillota</taxon>
        <taxon>Tissierellia</taxon>
        <taxon>Tissierellales</taxon>
        <taxon>Tissierellaceae</taxon>
        <taxon>Tissierella</taxon>
    </lineage>
</organism>
<dbReference type="RefSeq" id="WP_256312844.1">
    <property type="nucleotide sequence ID" value="NZ_JANGAC010000021.1"/>
</dbReference>
<evidence type="ECO:0000313" key="2">
    <source>
        <dbReference type="EMBL" id="MCQ4925356.1"/>
    </source>
</evidence>
<keyword evidence="3" id="KW-1185">Reference proteome</keyword>
<dbReference type="EMBL" id="JANGAC010000021">
    <property type="protein sequence ID" value="MCQ4925356.1"/>
    <property type="molecule type" value="Genomic_DNA"/>
</dbReference>
<keyword evidence="1" id="KW-1133">Transmembrane helix</keyword>
<protein>
    <submittedName>
        <fullName evidence="2">Uncharacterized protein</fullName>
    </submittedName>
</protein>
<feature type="transmembrane region" description="Helical" evidence="1">
    <location>
        <begin position="201"/>
        <end position="222"/>
    </location>
</feature>
<evidence type="ECO:0000256" key="1">
    <source>
        <dbReference type="SAM" id="Phobius"/>
    </source>
</evidence>
<proteinExistence type="predicted"/>
<sequence>MKRKKTIELFTFKNKRVCIFNRRTKVGVLLPDNLAKKFDDISYTEQFKTAKHHGIIEDESPFFLEQKSLTIKPKIISKKFEILREIFYKILLFLTVILIMHLIYLEYIHRYIKHEDFTFLKQEKLYWIIICLLLTVITSVFLHEMFHTYVARKNDAFVPEIGFQIIKRIPINIFKIQIPIIIFFTTIIGKEFMTKKQQIEYLSAGMMMNCLLASVSYLIFIYNYNNMIRIFSFLFFVINVFMVLSNMIPLDYSDGGKILYLVNNNSSVKEKIRMLLSSVKNNKGMLKILNVCRVFILFSTIVVPLIIFLLFILYLVL</sequence>
<feature type="transmembrane region" description="Helical" evidence="1">
    <location>
        <begin position="294"/>
        <end position="316"/>
    </location>
</feature>
<feature type="transmembrane region" description="Helical" evidence="1">
    <location>
        <begin position="125"/>
        <end position="143"/>
    </location>
</feature>
<keyword evidence="1" id="KW-0812">Transmembrane</keyword>
<comment type="caution">
    <text evidence="2">The sequence shown here is derived from an EMBL/GenBank/DDBJ whole genome shotgun (WGS) entry which is preliminary data.</text>
</comment>
<gene>
    <name evidence="2" type="ORF">NE686_19790</name>
</gene>